<evidence type="ECO:0000256" key="2">
    <source>
        <dbReference type="PROSITE-ProRule" id="PRU00023"/>
    </source>
</evidence>
<protein>
    <recommendedName>
        <fullName evidence="3">Nephrocystin 3-like N-terminal domain-containing protein</fullName>
    </recommendedName>
</protein>
<dbReference type="VEuPathDB" id="FungiDB:GMDG_07799"/>
<dbReference type="AlphaFoldDB" id="A0A177AGQ3"/>
<dbReference type="EMBL" id="KV441389">
    <property type="protein sequence ID" value="OAF61296.1"/>
    <property type="molecule type" value="Genomic_DNA"/>
</dbReference>
<evidence type="ECO:0000313" key="4">
    <source>
        <dbReference type="EMBL" id="OAF61296.1"/>
    </source>
</evidence>
<accession>A0A177AGQ3</accession>
<feature type="domain" description="Nephrocystin 3-like N-terminal" evidence="3">
    <location>
        <begin position="10"/>
        <end position="51"/>
    </location>
</feature>
<reference evidence="4" key="1">
    <citation type="submission" date="2016-03" db="EMBL/GenBank/DDBJ databases">
        <title>Updated assembly of Pseudogymnoascus destructans, the fungus causing white-nose syndrome of bats.</title>
        <authorList>
            <person name="Palmer J.M."/>
            <person name="Drees K.P."/>
            <person name="Foster J.T."/>
            <person name="Lindner D.L."/>
        </authorList>
    </citation>
    <scope>NUCLEOTIDE SEQUENCE [LARGE SCALE GENOMIC DNA]</scope>
    <source>
        <strain evidence="4">20631-21</strain>
    </source>
</reference>
<sequence length="399" mass="45557">MILETVEIIPRAYIVIDALDECEESRCRRPFVQFISRLSQAHAVRLFVTSRQCYYDISTFFSTYPQIEIQAHDHDLRRYMYQELDHAAIDDIVDKDFASKIVETLLNKAQGMFLLPILQLRTILNEPTAGDMEDSLTSLSHNLSGAFEETITRIQSLPERRKLLGMRTLMWICHAKCPIKVTDLSDAASVKLNQTTRAPSFVLPITRSRFDRTHKHIVLSRRGKSRGDLSHLSAFRYLQARSMPRRRALKFRIESSTFLTYAARSWGVQVKGSEIDQVVQRLTFTFLDCHPATASANQIMQYNKGYRKEYWDPEECYSTTALHAASHFGLENTLRKLLDGDILPIDAKTKMGSTPLIKAASRGHVSLVRILLQKGANTYLRTCTELLCIALPKLAILTL</sequence>
<dbReference type="eggNOG" id="KOG4177">
    <property type="taxonomic scope" value="Eukaryota"/>
</dbReference>
<dbReference type="OrthoDB" id="27832at2759"/>
<dbReference type="InterPro" id="IPR002110">
    <property type="entry name" value="Ankyrin_rpt"/>
</dbReference>
<feature type="repeat" description="ANK" evidence="2">
    <location>
        <begin position="351"/>
        <end position="383"/>
    </location>
</feature>
<dbReference type="SMART" id="SM00248">
    <property type="entry name" value="ANK"/>
    <property type="match status" value="2"/>
</dbReference>
<dbReference type="RefSeq" id="XP_024326572.1">
    <property type="nucleotide sequence ID" value="XM_024465758.1"/>
</dbReference>
<dbReference type="PANTHER" id="PTHR10039">
    <property type="entry name" value="AMELOGENIN"/>
    <property type="match status" value="1"/>
</dbReference>
<dbReference type="PANTHER" id="PTHR10039:SF15">
    <property type="entry name" value="NACHT DOMAIN-CONTAINING PROTEIN"/>
    <property type="match status" value="1"/>
</dbReference>
<organism evidence="4">
    <name type="scientific">Pseudogymnoascus destructans</name>
    <dbReference type="NCBI Taxonomy" id="655981"/>
    <lineage>
        <taxon>Eukaryota</taxon>
        <taxon>Fungi</taxon>
        <taxon>Dikarya</taxon>
        <taxon>Ascomycota</taxon>
        <taxon>Pezizomycotina</taxon>
        <taxon>Leotiomycetes</taxon>
        <taxon>Thelebolales</taxon>
        <taxon>Thelebolaceae</taxon>
        <taxon>Pseudogymnoascus</taxon>
    </lineage>
</organism>
<evidence type="ECO:0000259" key="3">
    <source>
        <dbReference type="Pfam" id="PF24883"/>
    </source>
</evidence>
<gene>
    <name evidence="4" type="ORF">VC83_02089</name>
</gene>
<name>A0A177AGQ3_9PEZI</name>
<keyword evidence="1" id="KW-0677">Repeat</keyword>
<dbReference type="Pfam" id="PF24883">
    <property type="entry name" value="NPHP3_N"/>
    <property type="match status" value="1"/>
</dbReference>
<dbReference type="GeneID" id="36285174"/>
<dbReference type="InterPro" id="IPR036770">
    <property type="entry name" value="Ankyrin_rpt-contain_sf"/>
</dbReference>
<dbReference type="PROSITE" id="PS50088">
    <property type="entry name" value="ANK_REPEAT"/>
    <property type="match status" value="1"/>
</dbReference>
<dbReference type="InterPro" id="IPR056884">
    <property type="entry name" value="NPHP3-like_N"/>
</dbReference>
<keyword evidence="2" id="KW-0040">ANK repeat</keyword>
<dbReference type="SUPFAM" id="SSF48403">
    <property type="entry name" value="Ankyrin repeat"/>
    <property type="match status" value="1"/>
</dbReference>
<dbReference type="VEuPathDB" id="FungiDB:GMDG_02619"/>
<dbReference type="PROSITE" id="PS50297">
    <property type="entry name" value="ANK_REP_REGION"/>
    <property type="match status" value="1"/>
</dbReference>
<dbReference type="Proteomes" id="UP000077154">
    <property type="component" value="Unassembled WGS sequence"/>
</dbReference>
<evidence type="ECO:0000256" key="1">
    <source>
        <dbReference type="ARBA" id="ARBA00022737"/>
    </source>
</evidence>
<dbReference type="Pfam" id="PF12796">
    <property type="entry name" value="Ank_2"/>
    <property type="match status" value="1"/>
</dbReference>
<dbReference type="Gene3D" id="1.25.40.20">
    <property type="entry name" value="Ankyrin repeat-containing domain"/>
    <property type="match status" value="1"/>
</dbReference>
<proteinExistence type="predicted"/>